<evidence type="ECO:0000313" key="2">
    <source>
        <dbReference type="Proteomes" id="UP000812961"/>
    </source>
</evidence>
<dbReference type="InterPro" id="IPR018490">
    <property type="entry name" value="cNMP-bd_dom_sf"/>
</dbReference>
<organism evidence="1 2">
    <name type="scientific">Chitinophaga rhizophila</name>
    <dbReference type="NCBI Taxonomy" id="2866212"/>
    <lineage>
        <taxon>Bacteria</taxon>
        <taxon>Pseudomonadati</taxon>
        <taxon>Bacteroidota</taxon>
        <taxon>Chitinophagia</taxon>
        <taxon>Chitinophagales</taxon>
        <taxon>Chitinophagaceae</taxon>
        <taxon>Chitinophaga</taxon>
    </lineage>
</organism>
<proteinExistence type="predicted"/>
<keyword evidence="2" id="KW-1185">Reference proteome</keyword>
<comment type="caution">
    <text evidence="1">The sequence shown here is derived from an EMBL/GenBank/DDBJ whole genome shotgun (WGS) entry which is preliminary data.</text>
</comment>
<evidence type="ECO:0000313" key="1">
    <source>
        <dbReference type="EMBL" id="MBW8688294.1"/>
    </source>
</evidence>
<dbReference type="Proteomes" id="UP000812961">
    <property type="component" value="Unassembled WGS sequence"/>
</dbReference>
<accession>A0ABS7GKQ1</accession>
<name>A0ABS7GKQ1_9BACT</name>
<gene>
    <name evidence="1" type="ORF">K1Y79_28420</name>
</gene>
<dbReference type="EMBL" id="JAICCF010000007">
    <property type="protein sequence ID" value="MBW8688294.1"/>
    <property type="molecule type" value="Genomic_DNA"/>
</dbReference>
<dbReference type="InterPro" id="IPR014710">
    <property type="entry name" value="RmlC-like_jellyroll"/>
</dbReference>
<reference evidence="1 2" key="1">
    <citation type="submission" date="2021-08" db="EMBL/GenBank/DDBJ databases">
        <title>The genome sequence of Chitinophaga sp. B61.</title>
        <authorList>
            <person name="Zhang X."/>
        </authorList>
    </citation>
    <scope>NUCLEOTIDE SEQUENCE [LARGE SCALE GENOMIC DNA]</scope>
    <source>
        <strain evidence="1 2">B61</strain>
    </source>
</reference>
<protein>
    <submittedName>
        <fullName evidence="1">Crp/Fnr family transcriptional regulator</fullName>
    </submittedName>
</protein>
<dbReference type="SUPFAM" id="SSF51206">
    <property type="entry name" value="cAMP-binding domain-like"/>
    <property type="match status" value="1"/>
</dbReference>
<dbReference type="Gene3D" id="2.60.120.10">
    <property type="entry name" value="Jelly Rolls"/>
    <property type="match status" value="1"/>
</dbReference>
<sequence>MEELFNFLLQFGQLNQQQMELIRDHVFEKTIKKEDYFSQAGRVPREIGFMRSGIMRVCYFNNKGEEITKYFMEERNMIVDIFNFEAKTASTEYVQAVTDCEMIIFTYDVLQMLSATIVDWDRILGKIRERALLSKVNRISPMVSEDATTRYTMFMEKYPGMVNRIPLSYLASYLGITQSSLSRIRKQLSGSNSRAGYP</sequence>
<dbReference type="RefSeq" id="WP_220253622.1">
    <property type="nucleotide sequence ID" value="NZ_JAICCF010000007.1"/>
</dbReference>